<evidence type="ECO:0000313" key="1">
    <source>
        <dbReference type="EMBL" id="RUT28089.1"/>
    </source>
</evidence>
<dbReference type="OrthoDB" id="9784724at2"/>
<protein>
    <submittedName>
        <fullName evidence="1">Uncharacterized protein</fullName>
    </submittedName>
</protein>
<comment type="caution">
    <text evidence="1">The sequence shown here is derived from an EMBL/GenBank/DDBJ whole genome shotgun (WGS) entry which is preliminary data.</text>
</comment>
<dbReference type="RefSeq" id="WP_127189967.1">
    <property type="nucleotide sequence ID" value="NZ_RZNJ01000010.1"/>
</dbReference>
<dbReference type="Proteomes" id="UP000281547">
    <property type="component" value="Unassembled WGS sequence"/>
</dbReference>
<name>A0A433X1U0_9HYPH</name>
<sequence>MLARGKGDEFYRHEAEEVLTWDGLGVRLDEQSASWKLAIRAIQSAIVRADAAIAARNAGDVVATPEVSTSTAPSIEGRKGVLASVARKDWIAEKSASAWVQKTSNEHSVWSQRFLDLVGDRPIGGYSKAVKRLPNLTPDRRPILTPFM</sequence>
<dbReference type="AlphaFoldDB" id="A0A433X1U0"/>
<accession>A0A433X1U0</accession>
<gene>
    <name evidence="1" type="ORF">EMQ25_17830</name>
</gene>
<organism evidence="1 2">
    <name type="scientific">Arsenicitalea aurantiaca</name>
    <dbReference type="NCBI Taxonomy" id="1783274"/>
    <lineage>
        <taxon>Bacteria</taxon>
        <taxon>Pseudomonadati</taxon>
        <taxon>Pseudomonadota</taxon>
        <taxon>Alphaproteobacteria</taxon>
        <taxon>Hyphomicrobiales</taxon>
        <taxon>Devosiaceae</taxon>
        <taxon>Arsenicitalea</taxon>
    </lineage>
</organism>
<reference evidence="1 2" key="1">
    <citation type="journal article" date="2016" name="Int. J. Syst. Evol. Microbiol.">
        <title>Arsenicitalea aurantiaca gen. nov., sp. nov., a new member of the family Hyphomicrobiaceae, isolated from high-arsenic sediment.</title>
        <authorList>
            <person name="Mu Y."/>
            <person name="Zhou L."/>
            <person name="Zeng X.C."/>
            <person name="Liu L."/>
            <person name="Pan Y."/>
            <person name="Chen X."/>
            <person name="Wang J."/>
            <person name="Li S."/>
            <person name="Li W.J."/>
            <person name="Wang Y."/>
        </authorList>
    </citation>
    <scope>NUCLEOTIDE SEQUENCE [LARGE SCALE GENOMIC DNA]</scope>
    <source>
        <strain evidence="1 2">42-50</strain>
    </source>
</reference>
<keyword evidence="2" id="KW-1185">Reference proteome</keyword>
<proteinExistence type="predicted"/>
<dbReference type="EMBL" id="RZNJ01000010">
    <property type="protein sequence ID" value="RUT28089.1"/>
    <property type="molecule type" value="Genomic_DNA"/>
</dbReference>
<evidence type="ECO:0000313" key="2">
    <source>
        <dbReference type="Proteomes" id="UP000281547"/>
    </source>
</evidence>